<evidence type="ECO:0000313" key="2">
    <source>
        <dbReference type="Proteomes" id="UP001177021"/>
    </source>
</evidence>
<protein>
    <submittedName>
        <fullName evidence="1">Uncharacterized protein</fullName>
    </submittedName>
</protein>
<keyword evidence="2" id="KW-1185">Reference proteome</keyword>
<comment type="caution">
    <text evidence="1">The sequence shown here is derived from an EMBL/GenBank/DDBJ whole genome shotgun (WGS) entry which is preliminary data.</text>
</comment>
<reference evidence="1" key="1">
    <citation type="submission" date="2023-10" db="EMBL/GenBank/DDBJ databases">
        <authorList>
            <person name="Rodriguez Cubillos JULIANA M."/>
            <person name="De Vega J."/>
        </authorList>
    </citation>
    <scope>NUCLEOTIDE SEQUENCE</scope>
</reference>
<sequence length="251" mass="29686">MTAIFLRAAAIELHINDRKMIPYDIEILIYISSMLSSKYGGKEMSHLGGIWWDFENLGLDKDVTLEKMKQVLKAKLEDKNVIKVWEDLPPIEVYSNPKYCKRFLDKWSEDFNYNPTPKGNNEADYEILKDIIFWRLKVKWNAERCTLCQILMSWAIRVMIKRVQKTMLVNMIKDMVSDEEVFEELWVDVQNLVETRASPGSYVALFSEDKINKRLLRYLRTLGYKIVLMSRPRKNQLQNEASVRITWDGFK</sequence>
<dbReference type="Proteomes" id="UP001177021">
    <property type="component" value="Unassembled WGS sequence"/>
</dbReference>
<proteinExistence type="predicted"/>
<organism evidence="1 2">
    <name type="scientific">Trifolium pratense</name>
    <name type="common">Red clover</name>
    <dbReference type="NCBI Taxonomy" id="57577"/>
    <lineage>
        <taxon>Eukaryota</taxon>
        <taxon>Viridiplantae</taxon>
        <taxon>Streptophyta</taxon>
        <taxon>Embryophyta</taxon>
        <taxon>Tracheophyta</taxon>
        <taxon>Spermatophyta</taxon>
        <taxon>Magnoliopsida</taxon>
        <taxon>eudicotyledons</taxon>
        <taxon>Gunneridae</taxon>
        <taxon>Pentapetalae</taxon>
        <taxon>rosids</taxon>
        <taxon>fabids</taxon>
        <taxon>Fabales</taxon>
        <taxon>Fabaceae</taxon>
        <taxon>Papilionoideae</taxon>
        <taxon>50 kb inversion clade</taxon>
        <taxon>NPAAA clade</taxon>
        <taxon>Hologalegina</taxon>
        <taxon>IRL clade</taxon>
        <taxon>Trifolieae</taxon>
        <taxon>Trifolium</taxon>
    </lineage>
</organism>
<gene>
    <name evidence="1" type="ORF">MILVUS5_LOCUS33203</name>
</gene>
<accession>A0ACB0LKF5</accession>
<evidence type="ECO:0000313" key="1">
    <source>
        <dbReference type="EMBL" id="CAJ2668896.1"/>
    </source>
</evidence>
<name>A0ACB0LKF5_TRIPR</name>
<dbReference type="EMBL" id="CASHSV030000615">
    <property type="protein sequence ID" value="CAJ2668896.1"/>
    <property type="molecule type" value="Genomic_DNA"/>
</dbReference>